<feature type="signal peptide" evidence="12">
    <location>
        <begin position="1"/>
        <end position="18"/>
    </location>
</feature>
<reference evidence="15 16" key="1">
    <citation type="submission" date="2018-06" db="EMBL/GenBank/DDBJ databases">
        <title>The draft genome sequence of Crocinitomix sp. SM1701.</title>
        <authorList>
            <person name="Zhang X."/>
        </authorList>
    </citation>
    <scope>NUCLEOTIDE SEQUENCE [LARGE SCALE GENOMIC DNA]</scope>
    <source>
        <strain evidence="15 16">SM1701</strain>
    </source>
</reference>
<evidence type="ECO:0000259" key="13">
    <source>
        <dbReference type="Pfam" id="PF00593"/>
    </source>
</evidence>
<dbReference type="Pfam" id="PF00593">
    <property type="entry name" value="TonB_dep_Rec_b-barrel"/>
    <property type="match status" value="1"/>
</dbReference>
<evidence type="ECO:0000256" key="8">
    <source>
        <dbReference type="ARBA" id="ARBA00023170"/>
    </source>
</evidence>
<dbReference type="RefSeq" id="WP_111061736.1">
    <property type="nucleotide sequence ID" value="NZ_JBHUCU010000007.1"/>
</dbReference>
<dbReference type="InterPro" id="IPR000531">
    <property type="entry name" value="Beta-barrel_TonB"/>
</dbReference>
<name>A0A2W1NH36_9FLAO</name>
<dbReference type="AlphaFoldDB" id="A0A2W1NH36"/>
<evidence type="ECO:0000256" key="5">
    <source>
        <dbReference type="ARBA" id="ARBA00022729"/>
    </source>
</evidence>
<dbReference type="Gene3D" id="2.60.40.1120">
    <property type="entry name" value="Carboxypeptidase-like, regulatory domain"/>
    <property type="match status" value="1"/>
</dbReference>
<evidence type="ECO:0000256" key="4">
    <source>
        <dbReference type="ARBA" id="ARBA00022692"/>
    </source>
</evidence>
<comment type="similarity">
    <text evidence="10 11">Belongs to the TonB-dependent receptor family.</text>
</comment>
<comment type="caution">
    <text evidence="15">The sequence shown here is derived from an EMBL/GenBank/DDBJ whole genome shotgun (WGS) entry which is preliminary data.</text>
</comment>
<evidence type="ECO:0000256" key="12">
    <source>
        <dbReference type="SAM" id="SignalP"/>
    </source>
</evidence>
<accession>A0A2W1NH36</accession>
<evidence type="ECO:0000256" key="3">
    <source>
        <dbReference type="ARBA" id="ARBA00022452"/>
    </source>
</evidence>
<dbReference type="InterPro" id="IPR008969">
    <property type="entry name" value="CarboxyPept-like_regulatory"/>
</dbReference>
<feature type="chain" id="PRO_5016038434" description="TonB-dependent receptor" evidence="12">
    <location>
        <begin position="19"/>
        <end position="785"/>
    </location>
</feature>
<keyword evidence="2 10" id="KW-0813">Transport</keyword>
<evidence type="ECO:0000256" key="1">
    <source>
        <dbReference type="ARBA" id="ARBA00004571"/>
    </source>
</evidence>
<evidence type="ECO:0000313" key="15">
    <source>
        <dbReference type="EMBL" id="PZE18835.1"/>
    </source>
</evidence>
<keyword evidence="9 10" id="KW-0998">Cell outer membrane</keyword>
<dbReference type="GO" id="GO:0009279">
    <property type="term" value="C:cell outer membrane"/>
    <property type="evidence" value="ECO:0007669"/>
    <property type="project" value="UniProtKB-SubCell"/>
</dbReference>
<dbReference type="Gene3D" id="2.40.170.20">
    <property type="entry name" value="TonB-dependent receptor, beta-barrel domain"/>
    <property type="match status" value="1"/>
</dbReference>
<evidence type="ECO:0000256" key="10">
    <source>
        <dbReference type="PROSITE-ProRule" id="PRU01360"/>
    </source>
</evidence>
<dbReference type="GO" id="GO:0044718">
    <property type="term" value="P:siderophore transmembrane transport"/>
    <property type="evidence" value="ECO:0007669"/>
    <property type="project" value="TreeGrafter"/>
</dbReference>
<proteinExistence type="inferred from homology"/>
<dbReference type="Pfam" id="PF07715">
    <property type="entry name" value="Plug"/>
    <property type="match status" value="1"/>
</dbReference>
<dbReference type="EMBL" id="QKSB01000001">
    <property type="protein sequence ID" value="PZE18835.1"/>
    <property type="molecule type" value="Genomic_DNA"/>
</dbReference>
<gene>
    <name evidence="15" type="ORF">DNU06_03115</name>
</gene>
<dbReference type="PANTHER" id="PTHR30069">
    <property type="entry name" value="TONB-DEPENDENT OUTER MEMBRANE RECEPTOR"/>
    <property type="match status" value="1"/>
</dbReference>
<feature type="domain" description="TonB-dependent receptor-like beta-barrel" evidence="13">
    <location>
        <begin position="269"/>
        <end position="744"/>
    </location>
</feature>
<evidence type="ECO:0000313" key="16">
    <source>
        <dbReference type="Proteomes" id="UP000249248"/>
    </source>
</evidence>
<keyword evidence="5 12" id="KW-0732">Signal</keyword>
<evidence type="ECO:0000256" key="9">
    <source>
        <dbReference type="ARBA" id="ARBA00023237"/>
    </source>
</evidence>
<dbReference type="SUPFAM" id="SSF49464">
    <property type="entry name" value="Carboxypeptidase regulatory domain-like"/>
    <property type="match status" value="1"/>
</dbReference>
<feature type="domain" description="TonB-dependent receptor plug" evidence="14">
    <location>
        <begin position="125"/>
        <end position="219"/>
    </location>
</feature>
<protein>
    <recommendedName>
        <fullName evidence="17">TonB-dependent receptor</fullName>
    </recommendedName>
</protein>
<dbReference type="Gene3D" id="2.170.130.10">
    <property type="entry name" value="TonB-dependent receptor, plug domain"/>
    <property type="match status" value="1"/>
</dbReference>
<comment type="subcellular location">
    <subcellularLocation>
        <location evidence="1 10">Cell outer membrane</location>
        <topology evidence="1 10">Multi-pass membrane protein</topology>
    </subcellularLocation>
</comment>
<keyword evidence="6 11" id="KW-0798">TonB box</keyword>
<keyword evidence="4 10" id="KW-0812">Transmembrane</keyword>
<dbReference type="Pfam" id="PF13715">
    <property type="entry name" value="CarbopepD_reg_2"/>
    <property type="match status" value="1"/>
</dbReference>
<keyword evidence="8" id="KW-0675">Receptor</keyword>
<dbReference type="InterPro" id="IPR039426">
    <property type="entry name" value="TonB-dep_rcpt-like"/>
</dbReference>
<evidence type="ECO:0000256" key="6">
    <source>
        <dbReference type="ARBA" id="ARBA00023077"/>
    </source>
</evidence>
<dbReference type="GO" id="GO:0015344">
    <property type="term" value="F:siderophore uptake transmembrane transporter activity"/>
    <property type="evidence" value="ECO:0007669"/>
    <property type="project" value="TreeGrafter"/>
</dbReference>
<keyword evidence="7 10" id="KW-0472">Membrane</keyword>
<keyword evidence="3 10" id="KW-1134">Transmembrane beta strand</keyword>
<keyword evidence="16" id="KW-1185">Reference proteome</keyword>
<dbReference type="SUPFAM" id="SSF56935">
    <property type="entry name" value="Porins"/>
    <property type="match status" value="1"/>
</dbReference>
<evidence type="ECO:0000256" key="2">
    <source>
        <dbReference type="ARBA" id="ARBA00022448"/>
    </source>
</evidence>
<organism evidence="15 16">
    <name type="scientific">Putridiphycobacter roseus</name>
    <dbReference type="NCBI Taxonomy" id="2219161"/>
    <lineage>
        <taxon>Bacteria</taxon>
        <taxon>Pseudomonadati</taxon>
        <taxon>Bacteroidota</taxon>
        <taxon>Flavobacteriia</taxon>
        <taxon>Flavobacteriales</taxon>
        <taxon>Crocinitomicaceae</taxon>
        <taxon>Putridiphycobacter</taxon>
    </lineage>
</organism>
<dbReference type="Proteomes" id="UP000249248">
    <property type="component" value="Unassembled WGS sequence"/>
</dbReference>
<dbReference type="InterPro" id="IPR012910">
    <property type="entry name" value="Plug_dom"/>
</dbReference>
<dbReference type="InterPro" id="IPR037066">
    <property type="entry name" value="Plug_dom_sf"/>
</dbReference>
<dbReference type="InterPro" id="IPR036942">
    <property type="entry name" value="Beta-barrel_TonB_sf"/>
</dbReference>
<dbReference type="PROSITE" id="PS52016">
    <property type="entry name" value="TONB_DEPENDENT_REC_3"/>
    <property type="match status" value="1"/>
</dbReference>
<dbReference type="OrthoDB" id="9803050at2"/>
<sequence length="785" mass="88290">MKITLLAFTLLLSLHLFSQNNYTISGNIKDSETGEDIIGAQITIKEMEGKGAITNVYGFYSLTLPEGKYTVNYRFIGYKTTTIKVELNQNIRKDLELGVSAEMLNTVEVTAEKLGENLKTTEMGVDKINVKDIESIPVLFGEKDILKTMQLLPGVKSAGEGNSGFYVRGGGSDQNLILLDEAPVYNASHLLGFFSVFNSDALKDVKLYKGAAPAEFGGRLSSVMDIKMKEGNSKKLAASGGIGLISSRLTLEAPIVKDKGSFIISGRRTYVDQFLRFSNNDRLDGAGLFFYDLNAKANYRISNKDRIFISGYLGRDQFKFGEQLSFDWGNLTSTVRWNHIYSPKLFGNATFIFSKYNYVIGIGEGNGKIELGSQIQDFNFKKDFDYYLNSNHTLKFGANIIHHTFEPGDINIGEDLGFTIDDIPVKHSVESALYVSDDHKIGKRLNLTYGLRYSNFTQIGPGETYAFDEEGNVTETTTYQTNEKVVAYNGLSPRFGVNLILNEKSSLKAGYSRTYQYMHLISNSTSATPTDIWLPSSNIIKPQVADQVSLGYFRNFRKNTIEFSAETYYKSFQNVIDYRDGAEVTLNPNVEAELLFGIGRAYGLELLLKKKTGKFTGWVSYTLSKTENQIEGINNGDWFSAKQDRTHDISVVLMYNLNERLNFSGSWVYYTGNAVTFPSGKYEIDGQVINQYTERNGYRMPNYHRMDLGITLYNKKTKIVKDIDNKSVTVKKKFQSNWNFSVYNVYGRENAYSITFGTNAETGLTEATKLALFKIIPSITYNFNF</sequence>
<evidence type="ECO:0000256" key="11">
    <source>
        <dbReference type="RuleBase" id="RU003357"/>
    </source>
</evidence>
<dbReference type="PANTHER" id="PTHR30069:SF29">
    <property type="entry name" value="HEMOGLOBIN AND HEMOGLOBIN-HAPTOGLOBIN-BINDING PROTEIN 1-RELATED"/>
    <property type="match status" value="1"/>
</dbReference>
<evidence type="ECO:0008006" key="17">
    <source>
        <dbReference type="Google" id="ProtNLM"/>
    </source>
</evidence>
<evidence type="ECO:0000256" key="7">
    <source>
        <dbReference type="ARBA" id="ARBA00023136"/>
    </source>
</evidence>
<evidence type="ECO:0000259" key="14">
    <source>
        <dbReference type="Pfam" id="PF07715"/>
    </source>
</evidence>